<feature type="non-terminal residue" evidence="2">
    <location>
        <position position="1"/>
    </location>
</feature>
<feature type="transmembrane region" description="Helical" evidence="1">
    <location>
        <begin position="34"/>
        <end position="56"/>
    </location>
</feature>
<evidence type="ECO:0000313" key="3">
    <source>
        <dbReference type="Proteomes" id="UP001162640"/>
    </source>
</evidence>
<protein>
    <submittedName>
        <fullName evidence="2">Uncharacterized protein</fullName>
    </submittedName>
</protein>
<evidence type="ECO:0000313" key="2">
    <source>
        <dbReference type="EMBL" id="GMH97529.1"/>
    </source>
</evidence>
<gene>
    <name evidence="2" type="ORF">TL16_g13359</name>
</gene>
<organism evidence="2 3">
    <name type="scientific">Triparma laevis f. inornata</name>
    <dbReference type="NCBI Taxonomy" id="1714386"/>
    <lineage>
        <taxon>Eukaryota</taxon>
        <taxon>Sar</taxon>
        <taxon>Stramenopiles</taxon>
        <taxon>Ochrophyta</taxon>
        <taxon>Bolidophyceae</taxon>
        <taxon>Parmales</taxon>
        <taxon>Triparmaceae</taxon>
        <taxon>Triparma</taxon>
    </lineage>
</organism>
<comment type="caution">
    <text evidence="2">The sequence shown here is derived from an EMBL/GenBank/DDBJ whole genome shotgun (WGS) entry which is preliminary data.</text>
</comment>
<evidence type="ECO:0000256" key="1">
    <source>
        <dbReference type="SAM" id="Phobius"/>
    </source>
</evidence>
<feature type="transmembrane region" description="Helical" evidence="1">
    <location>
        <begin position="77"/>
        <end position="96"/>
    </location>
</feature>
<dbReference type="EMBL" id="BLQM01000780">
    <property type="protein sequence ID" value="GMH97529.1"/>
    <property type="molecule type" value="Genomic_DNA"/>
</dbReference>
<name>A0A9W7BVP2_9STRA</name>
<sequence>FFVGGWVGFWGGGGGEFVEVGRGVGYEVCGVEGVWGMVLGLIFKLGLVGWGIWLSLGTEELPTKETSESRGIREATVLAGMGCVVYMGIWAAGVFGREVRRVD</sequence>
<dbReference type="AlphaFoldDB" id="A0A9W7BVP2"/>
<dbReference type="Proteomes" id="UP001162640">
    <property type="component" value="Unassembled WGS sequence"/>
</dbReference>
<keyword evidence="1" id="KW-1133">Transmembrane helix</keyword>
<keyword evidence="1" id="KW-0812">Transmembrane</keyword>
<accession>A0A9W7BVP2</accession>
<proteinExistence type="predicted"/>
<reference evidence="3" key="1">
    <citation type="journal article" date="2023" name="Commun. Biol.">
        <title>Genome analysis of Parmales, the sister group of diatoms, reveals the evolutionary specialization of diatoms from phago-mixotrophs to photoautotrophs.</title>
        <authorList>
            <person name="Ban H."/>
            <person name="Sato S."/>
            <person name="Yoshikawa S."/>
            <person name="Yamada K."/>
            <person name="Nakamura Y."/>
            <person name="Ichinomiya M."/>
            <person name="Sato N."/>
            <person name="Blanc-Mathieu R."/>
            <person name="Endo H."/>
            <person name="Kuwata A."/>
            <person name="Ogata H."/>
        </authorList>
    </citation>
    <scope>NUCLEOTIDE SEQUENCE [LARGE SCALE GENOMIC DNA]</scope>
</reference>
<keyword evidence="1" id="KW-0472">Membrane</keyword>